<evidence type="ECO:0008006" key="6">
    <source>
        <dbReference type="Google" id="ProtNLM"/>
    </source>
</evidence>
<evidence type="ECO:0000256" key="1">
    <source>
        <dbReference type="SAM" id="Phobius"/>
    </source>
</evidence>
<dbReference type="Pfam" id="PF24672">
    <property type="entry name" value="DUF7654"/>
    <property type="match status" value="1"/>
</dbReference>
<feature type="transmembrane region" description="Helical" evidence="1">
    <location>
        <begin position="451"/>
        <end position="471"/>
    </location>
</feature>
<dbReference type="Pfam" id="PF24677">
    <property type="entry name" value="DUF7657"/>
    <property type="match status" value="1"/>
</dbReference>
<feature type="domain" description="DUF7657" evidence="3">
    <location>
        <begin position="45"/>
        <end position="439"/>
    </location>
</feature>
<keyword evidence="5" id="KW-1185">Reference proteome</keyword>
<keyword evidence="1" id="KW-1133">Transmembrane helix</keyword>
<feature type="transmembrane region" description="Helical" evidence="1">
    <location>
        <begin position="287"/>
        <end position="306"/>
    </location>
</feature>
<dbReference type="InterPro" id="IPR056074">
    <property type="entry name" value="DUF7657"/>
</dbReference>
<evidence type="ECO:0000313" key="5">
    <source>
        <dbReference type="Proteomes" id="UP000683401"/>
    </source>
</evidence>
<accession>A0ABX8HSV9</accession>
<feature type="transmembrane region" description="Helical" evidence="1">
    <location>
        <begin position="234"/>
        <end position="254"/>
    </location>
</feature>
<keyword evidence="1" id="KW-0812">Transmembrane</keyword>
<feature type="transmembrane region" description="Helical" evidence="1">
    <location>
        <begin position="383"/>
        <end position="403"/>
    </location>
</feature>
<feature type="transmembrane region" description="Helical" evidence="1">
    <location>
        <begin position="509"/>
        <end position="533"/>
    </location>
</feature>
<feature type="transmembrane region" description="Helical" evidence="1">
    <location>
        <begin position="43"/>
        <end position="61"/>
    </location>
</feature>
<feature type="transmembrane region" description="Helical" evidence="1">
    <location>
        <begin position="260"/>
        <end position="275"/>
    </location>
</feature>
<feature type="transmembrane region" description="Helical" evidence="1">
    <location>
        <begin position="360"/>
        <end position="376"/>
    </location>
</feature>
<gene>
    <name evidence="4" type="ORF">KQP88_00585</name>
</gene>
<protein>
    <recommendedName>
        <fullName evidence="6">4-amino-4-deoxy-L-arabinose transferase</fullName>
    </recommendedName>
</protein>
<name>A0ABX8HSV9_9PSED</name>
<feature type="domain" description="DUF7654" evidence="2">
    <location>
        <begin position="543"/>
        <end position="664"/>
    </location>
</feature>
<evidence type="ECO:0000313" key="4">
    <source>
        <dbReference type="EMBL" id="QWU83333.1"/>
    </source>
</evidence>
<feature type="transmembrane region" description="Helical" evidence="1">
    <location>
        <begin position="210"/>
        <end position="227"/>
    </location>
</feature>
<keyword evidence="1" id="KW-0472">Membrane</keyword>
<feature type="transmembrane region" description="Helical" evidence="1">
    <location>
        <begin position="423"/>
        <end position="439"/>
    </location>
</feature>
<sequence>MNLTLIKLIIVAAILGLALCFIRTGWLRRNLKARLNTDLPEHMLFSGCVLIVFMLFTALGLTGSSLDLGVRQSSFIESDMTRVWGHEQPIRSDEWLVLTPMAIAQSQHVPRYPVVNDRLGLDGQNMLVTGMTGLPVAHVSSLAKPAIWGFFVFDLKRALAWYWWFPVFGCFLALAHVLHTLSPGRWRQSFLFSLLFVSAPYVVAWSFWPAYAVFFPCIALLCLLKILQPRRRWTLVPLSILAGLAIAGFVLLLYPPWQVTIGYVFIALIVGIAIRDRLHKNLTLESILALVLALAVAGFLLGSWWLSAREAIEAMMNTVYPGQRNLEAGGDVTWQALLKGYTNIVTLQRNESRPVNQSEMASFYYFFLPLAALFILRARQRSLTALEVAVALMIGFILFYMLAGMGQTLSTFFLWSYVPAKRADPALGLACLILTHLMVRPARKHFSVLDNTAIAMFGLALVWAALVYAAVRTFDEPLLSGANAQIVIGLIFMVIACSYFLLNGRQYAFLGLGLGLSLATTAGFHPLSIAPLYLKSPQAQAPILILASQVPAMFLFASGRQVVNGVFYYPQNRLWQQLDPGGRDVSLYNRYQHLIFTGQTAVEDVQISVPHPDIVKVQVNLQHLDFNRTGAGVVIAPESEQVLLSQNPTLSFERTEKGWSWFRARQTPK</sequence>
<evidence type="ECO:0000259" key="2">
    <source>
        <dbReference type="Pfam" id="PF24672"/>
    </source>
</evidence>
<evidence type="ECO:0000259" key="3">
    <source>
        <dbReference type="Pfam" id="PF24677"/>
    </source>
</evidence>
<reference evidence="5" key="1">
    <citation type="submission" date="2021-06" db="EMBL/GenBank/DDBJ databases">
        <title>Identification of Pseudomonas cichorii causing bacterial leaf black spot of flue-cured tobacco, a new disease in China.</title>
        <authorList>
            <person name="Lu C.-H."/>
        </authorList>
    </citation>
    <scope>NUCLEOTIDE SEQUENCE [LARGE SCALE GENOMIC DNA]</scope>
    <source>
        <strain evidence="5">LJ2</strain>
    </source>
</reference>
<feature type="transmembrane region" description="Helical" evidence="1">
    <location>
        <begin position="6"/>
        <end position="22"/>
    </location>
</feature>
<organism evidence="4 5">
    <name type="scientific">Pseudomonas lijiangensis</name>
    <dbReference type="NCBI Taxonomy" id="2995658"/>
    <lineage>
        <taxon>Bacteria</taxon>
        <taxon>Pseudomonadati</taxon>
        <taxon>Pseudomonadota</taxon>
        <taxon>Gammaproteobacteria</taxon>
        <taxon>Pseudomonadales</taxon>
        <taxon>Pseudomonadaceae</taxon>
        <taxon>Pseudomonas</taxon>
    </lineage>
</organism>
<feature type="transmembrane region" description="Helical" evidence="1">
    <location>
        <begin position="161"/>
        <end position="181"/>
    </location>
</feature>
<dbReference type="EMBL" id="CP076668">
    <property type="protein sequence ID" value="QWU83333.1"/>
    <property type="molecule type" value="Genomic_DNA"/>
</dbReference>
<feature type="transmembrane region" description="Helical" evidence="1">
    <location>
        <begin position="539"/>
        <end position="557"/>
    </location>
</feature>
<dbReference type="InterPro" id="IPR056071">
    <property type="entry name" value="DUF7654"/>
</dbReference>
<feature type="transmembrane region" description="Helical" evidence="1">
    <location>
        <begin position="483"/>
        <end position="502"/>
    </location>
</feature>
<dbReference type="RefSeq" id="WP_216704564.1">
    <property type="nucleotide sequence ID" value="NZ_CP076668.1"/>
</dbReference>
<proteinExistence type="predicted"/>
<dbReference type="Proteomes" id="UP000683401">
    <property type="component" value="Chromosome"/>
</dbReference>